<evidence type="ECO:0000259" key="2">
    <source>
        <dbReference type="PROSITE" id="PS50011"/>
    </source>
</evidence>
<sequence length="653" mass="74791">MPRIWKRLTTIIGLGIQCFRITFRNMIGFVNLFRRHEDAEELRKKLQAARVEYPAQSHQFFVPNSSKDSILTKEVIASVIHAARPKLGCNGARDQAERVCAEARNLFAILAYLKKGQDICSFLDEGISDKDLPFERIKNSKSKFALQRKDRSRIETLDAWEEADLESLGGTQWCMIAPIFKDETKHYKFHMNTVLPFMDPEGDEEEEPVNKSGGGYSEVFTTRIHPAHHKFDNHWALTDRDHKVAIKRLHKSDSDEFEKERSIHTTLGQKKNASPHLVKLLATYEYKEKYHFIFPRADCNLRKYWNKNPTPEIDKKHFLWSLKQMYGIAKALNIIHNFRVTVKLDGKGRTSTGGVEFSVTKGEELFGRHGDIKPENILWFRRIPEHQYKREAGMEDQEGGVLQITDFGLGRFHGQDSKTEPQPNGVVGSPTYEPPECRLRRPVSRAYDLWSLGCLYLEFATWLIMGFDAIDHFSESRLRTSSLDPAFAEDYFFTVVHKPGGTNAEVRDDVVNWAQRLHEHPNCSKFIHDLVDLIMKDLLVVEAKDRIHARGLCDSFKDFLEKAKEDENYLCNPDPRPRKGSSRQGGKDSRPTQNESHTMSISPPKTSPKKPTSPKKSVAFEDEGSSSKSKQAGSRDLVDRSAGTLGRINENQN</sequence>
<keyword evidence="4" id="KW-1185">Reference proteome</keyword>
<evidence type="ECO:0000313" key="3">
    <source>
        <dbReference type="EMBL" id="OJD29027.1"/>
    </source>
</evidence>
<comment type="caution">
    <text evidence="3">The sequence shown here is derived from an EMBL/GenBank/DDBJ whole genome shotgun (WGS) entry which is preliminary data.</text>
</comment>
<dbReference type="RefSeq" id="XP_020125287.1">
    <property type="nucleotide sequence ID" value="XM_020280054.1"/>
</dbReference>
<dbReference type="SUPFAM" id="SSF56112">
    <property type="entry name" value="Protein kinase-like (PK-like)"/>
    <property type="match status" value="1"/>
</dbReference>
<dbReference type="GO" id="GO:0004674">
    <property type="term" value="F:protein serine/threonine kinase activity"/>
    <property type="evidence" value="ECO:0007669"/>
    <property type="project" value="TreeGrafter"/>
</dbReference>
<dbReference type="InterPro" id="IPR000719">
    <property type="entry name" value="Prot_kinase_dom"/>
</dbReference>
<dbReference type="GeneID" id="31020318"/>
<dbReference type="PANTHER" id="PTHR24359:SF1">
    <property type="entry name" value="INHIBITOR OF NUCLEAR FACTOR KAPPA-B KINASE EPSILON SUBUNIT HOMOLOG 1-RELATED"/>
    <property type="match status" value="1"/>
</dbReference>
<dbReference type="CDD" id="cd00180">
    <property type="entry name" value="PKc"/>
    <property type="match status" value="1"/>
</dbReference>
<gene>
    <name evidence="3" type="ORF">BKCO1_970008</name>
</gene>
<organism evidence="3 4">
    <name type="scientific">Diplodia corticola</name>
    <dbReference type="NCBI Taxonomy" id="236234"/>
    <lineage>
        <taxon>Eukaryota</taxon>
        <taxon>Fungi</taxon>
        <taxon>Dikarya</taxon>
        <taxon>Ascomycota</taxon>
        <taxon>Pezizomycotina</taxon>
        <taxon>Dothideomycetes</taxon>
        <taxon>Dothideomycetes incertae sedis</taxon>
        <taxon>Botryosphaeriales</taxon>
        <taxon>Botryosphaeriaceae</taxon>
        <taxon>Diplodia</taxon>
    </lineage>
</organism>
<keyword evidence="3" id="KW-0808">Transferase</keyword>
<keyword evidence="3" id="KW-0418">Kinase</keyword>
<reference evidence="3 4" key="1">
    <citation type="submission" date="2016-10" db="EMBL/GenBank/DDBJ databases">
        <title>Proteomics and genomics reveal pathogen-plant mechanisms compatible with a hemibiotrophic lifestyle of Diplodia corticola.</title>
        <authorList>
            <person name="Fernandes I."/>
            <person name="De Jonge R."/>
            <person name="Van De Peer Y."/>
            <person name="Devreese B."/>
            <person name="Alves A."/>
            <person name="Esteves A.C."/>
        </authorList>
    </citation>
    <scope>NUCLEOTIDE SEQUENCE [LARGE SCALE GENOMIC DNA]</scope>
    <source>
        <strain evidence="3 4">CBS 112549</strain>
    </source>
</reference>
<dbReference type="Proteomes" id="UP000183809">
    <property type="component" value="Unassembled WGS sequence"/>
</dbReference>
<dbReference type="OrthoDB" id="1046782at2759"/>
<evidence type="ECO:0000313" key="4">
    <source>
        <dbReference type="Proteomes" id="UP000183809"/>
    </source>
</evidence>
<feature type="domain" description="Protein kinase" evidence="2">
    <location>
        <begin position="205"/>
        <end position="560"/>
    </location>
</feature>
<protein>
    <submittedName>
        <fullName evidence="3">Protein kinase domain-containing protein</fullName>
    </submittedName>
</protein>
<dbReference type="Gene3D" id="1.10.510.10">
    <property type="entry name" value="Transferase(Phosphotransferase) domain 1"/>
    <property type="match status" value="1"/>
</dbReference>
<dbReference type="InterPro" id="IPR011009">
    <property type="entry name" value="Kinase-like_dom_sf"/>
</dbReference>
<feature type="region of interest" description="Disordered" evidence="1">
    <location>
        <begin position="568"/>
        <end position="653"/>
    </location>
</feature>
<name>A0A1J9R9C8_9PEZI</name>
<accession>A0A1J9R9C8</accession>
<dbReference type="GO" id="GO:0005524">
    <property type="term" value="F:ATP binding"/>
    <property type="evidence" value="ECO:0007669"/>
    <property type="project" value="InterPro"/>
</dbReference>
<dbReference type="PANTHER" id="PTHR24359">
    <property type="entry name" value="SERINE/THREONINE-PROTEIN KINASE SBK1"/>
    <property type="match status" value="1"/>
</dbReference>
<proteinExistence type="predicted"/>
<dbReference type="PROSITE" id="PS50011">
    <property type="entry name" value="PROTEIN_KINASE_DOM"/>
    <property type="match status" value="1"/>
</dbReference>
<dbReference type="SMART" id="SM00220">
    <property type="entry name" value="S_TKc"/>
    <property type="match status" value="1"/>
</dbReference>
<dbReference type="AlphaFoldDB" id="A0A1J9R9C8"/>
<dbReference type="EMBL" id="MNUE01000097">
    <property type="protein sequence ID" value="OJD29027.1"/>
    <property type="molecule type" value="Genomic_DNA"/>
</dbReference>
<dbReference type="STRING" id="236234.A0A1J9R9C8"/>
<dbReference type="Pfam" id="PF00069">
    <property type="entry name" value="Pkinase"/>
    <property type="match status" value="1"/>
</dbReference>
<evidence type="ECO:0000256" key="1">
    <source>
        <dbReference type="SAM" id="MobiDB-lite"/>
    </source>
</evidence>